<dbReference type="InterPro" id="IPR003594">
    <property type="entry name" value="HATPase_dom"/>
</dbReference>
<dbReference type="RefSeq" id="WP_092909794.1">
    <property type="nucleotide sequence ID" value="NZ_CP136592.1"/>
</dbReference>
<keyword evidence="4" id="KW-0808">Transferase</keyword>
<keyword evidence="6 10" id="KW-0418">Kinase</keyword>
<keyword evidence="7" id="KW-0067">ATP-binding</keyword>
<dbReference type="CDD" id="cd00075">
    <property type="entry name" value="HATPase"/>
    <property type="match status" value="1"/>
</dbReference>
<evidence type="ECO:0000256" key="2">
    <source>
        <dbReference type="ARBA" id="ARBA00012438"/>
    </source>
</evidence>
<dbReference type="Gene3D" id="1.10.287.130">
    <property type="match status" value="1"/>
</dbReference>
<accession>A0A1I5KT09</accession>
<dbReference type="STRING" id="223786.SAMN05216234_10171"/>
<dbReference type="PROSITE" id="PS50109">
    <property type="entry name" value="HIS_KIN"/>
    <property type="match status" value="1"/>
</dbReference>
<dbReference type="InterPro" id="IPR036890">
    <property type="entry name" value="HATPase_C_sf"/>
</dbReference>
<dbReference type="SMART" id="SM00387">
    <property type="entry name" value="HATPase_c"/>
    <property type="match status" value="1"/>
</dbReference>
<name>A0A1I5KT09_9BACT</name>
<keyword evidence="3" id="KW-0597">Phosphoprotein</keyword>
<evidence type="ECO:0000259" key="9">
    <source>
        <dbReference type="PROSITE" id="PS50109"/>
    </source>
</evidence>
<dbReference type="OrthoDB" id="343514at2"/>
<comment type="catalytic activity">
    <reaction evidence="1">
        <text>ATP + protein L-histidine = ADP + protein N-phospho-L-histidine.</text>
        <dbReference type="EC" id="2.7.13.3"/>
    </reaction>
</comment>
<keyword evidence="11" id="KW-1185">Reference proteome</keyword>
<evidence type="ECO:0000313" key="10">
    <source>
        <dbReference type="EMBL" id="SFO88078.1"/>
    </source>
</evidence>
<keyword evidence="8" id="KW-0902">Two-component regulatory system</keyword>
<dbReference type="PANTHER" id="PTHR43065:SF10">
    <property type="entry name" value="PEROXIDE STRESS-ACTIVATED HISTIDINE KINASE MAK3"/>
    <property type="match status" value="1"/>
</dbReference>
<dbReference type="EC" id="2.7.13.3" evidence="2"/>
<evidence type="ECO:0000256" key="1">
    <source>
        <dbReference type="ARBA" id="ARBA00000085"/>
    </source>
</evidence>
<dbReference type="SUPFAM" id="SSF55874">
    <property type="entry name" value="ATPase domain of HSP90 chaperone/DNA topoisomerase II/histidine kinase"/>
    <property type="match status" value="1"/>
</dbReference>
<evidence type="ECO:0000313" key="11">
    <source>
        <dbReference type="Proteomes" id="UP000199227"/>
    </source>
</evidence>
<dbReference type="GO" id="GO:0000155">
    <property type="term" value="F:phosphorelay sensor kinase activity"/>
    <property type="evidence" value="ECO:0007669"/>
    <property type="project" value="InterPro"/>
</dbReference>
<keyword evidence="5" id="KW-0547">Nucleotide-binding</keyword>
<dbReference type="SUPFAM" id="SSF47384">
    <property type="entry name" value="Homodimeric domain of signal transducing histidine kinase"/>
    <property type="match status" value="1"/>
</dbReference>
<proteinExistence type="predicted"/>
<dbReference type="InterPro" id="IPR036097">
    <property type="entry name" value="HisK_dim/P_sf"/>
</dbReference>
<evidence type="ECO:0000256" key="4">
    <source>
        <dbReference type="ARBA" id="ARBA00022679"/>
    </source>
</evidence>
<organism evidence="10 11">
    <name type="scientific">Hydrogenimonas thermophila</name>
    <dbReference type="NCBI Taxonomy" id="223786"/>
    <lineage>
        <taxon>Bacteria</taxon>
        <taxon>Pseudomonadati</taxon>
        <taxon>Campylobacterota</taxon>
        <taxon>Epsilonproteobacteria</taxon>
        <taxon>Campylobacterales</taxon>
        <taxon>Hydrogenimonadaceae</taxon>
        <taxon>Hydrogenimonas</taxon>
    </lineage>
</organism>
<dbReference type="Pfam" id="PF02518">
    <property type="entry name" value="HATPase_c"/>
    <property type="match status" value="1"/>
</dbReference>
<dbReference type="PANTHER" id="PTHR43065">
    <property type="entry name" value="SENSOR HISTIDINE KINASE"/>
    <property type="match status" value="1"/>
</dbReference>
<reference evidence="10 11" key="1">
    <citation type="submission" date="2016-10" db="EMBL/GenBank/DDBJ databases">
        <authorList>
            <person name="de Groot N.N."/>
        </authorList>
    </citation>
    <scope>NUCLEOTIDE SEQUENCE [LARGE SCALE GENOMIC DNA]</scope>
    <source>
        <strain evidence="10 11">EP1-55-1</strain>
    </source>
</reference>
<dbReference type="InterPro" id="IPR004358">
    <property type="entry name" value="Sig_transdc_His_kin-like_C"/>
</dbReference>
<dbReference type="InterPro" id="IPR005467">
    <property type="entry name" value="His_kinase_dom"/>
</dbReference>
<protein>
    <recommendedName>
        <fullName evidence="2">histidine kinase</fullName>
        <ecNumber evidence="2">2.7.13.3</ecNumber>
    </recommendedName>
</protein>
<dbReference type="GO" id="GO:0005524">
    <property type="term" value="F:ATP binding"/>
    <property type="evidence" value="ECO:0007669"/>
    <property type="project" value="UniProtKB-KW"/>
</dbReference>
<dbReference type="PRINTS" id="PR00344">
    <property type="entry name" value="BCTRLSENSOR"/>
</dbReference>
<dbReference type="AlphaFoldDB" id="A0A1I5KT09"/>
<dbReference type="Proteomes" id="UP000199227">
    <property type="component" value="Unassembled WGS sequence"/>
</dbReference>
<dbReference type="Pfam" id="PF08495">
    <property type="entry name" value="FIST"/>
    <property type="match status" value="1"/>
</dbReference>
<evidence type="ECO:0000256" key="3">
    <source>
        <dbReference type="ARBA" id="ARBA00022553"/>
    </source>
</evidence>
<sequence length="682" mass="78132">MKQWSYSFNSEEEFSKFVKDNNLKDKEQILVQVNCGVLKQNIFEHVQKVIKKELPQAIIAGASSVSQLYDGHVTSNKIVFSITHFEKSTLSLFEYTFPSFDECDYSNIVKLLSNSLRDDTKGILLITNAVYFDIEKLISNINKHFAHIPIFGGIASDSDPLFNFTIFSQNKIYFEEGLIAVIFSGESLQVSCNYYFDWEAIGKEYTVTKADGRYLSELDGQPIMDIYSKYFGPMDKDKLLNVSISHPLIRTSSEFGQVARALLELEGEKGLYTGEFEEGEKVQIGFGHYERMIGRYDEIQKTYENIPAEVAWFYICISYNYGYMDILDASASFYKNSDQLYGLITFGEFSQREGKNKFLNFTLTRVVLSESSDSRIEVNSKKPILDKKDELLVTLSTLVASSSHEIMNLNRYLEQEVQKRTKELAELNSSLEKRIELEVKKNREKDKMLYHQSKLASMGEMINNIAHQWRQPLNIIALVMQDLSLKAQIGNISYTEIANAEKKVNETLKYLSDTIDDFRSFVSNGENFSSPGGFEVCKTIKNTIRLISIVLEDKNIDLILKLPEDDKIVKGSSNDLKQILLNLIYNAIDVLREREVENPTIKVEVKYNKYINIIVKDNGGGINPKIIDKIFEPYFTTKYKARGTGLGLYMSKMIVEKRFNGKIKARNTSRGAMFWIELPIMA</sequence>
<evidence type="ECO:0000256" key="6">
    <source>
        <dbReference type="ARBA" id="ARBA00022777"/>
    </source>
</evidence>
<dbReference type="SMART" id="SM00897">
    <property type="entry name" value="FIST"/>
    <property type="match status" value="1"/>
</dbReference>
<gene>
    <name evidence="10" type="ORF">SAMN05216234_10171</name>
</gene>
<evidence type="ECO:0000256" key="7">
    <source>
        <dbReference type="ARBA" id="ARBA00022840"/>
    </source>
</evidence>
<dbReference type="EMBL" id="FOXB01000001">
    <property type="protein sequence ID" value="SFO88078.1"/>
    <property type="molecule type" value="Genomic_DNA"/>
</dbReference>
<evidence type="ECO:0000256" key="8">
    <source>
        <dbReference type="ARBA" id="ARBA00023012"/>
    </source>
</evidence>
<feature type="domain" description="Histidine kinase" evidence="9">
    <location>
        <begin position="464"/>
        <end position="682"/>
    </location>
</feature>
<evidence type="ECO:0000256" key="5">
    <source>
        <dbReference type="ARBA" id="ARBA00022741"/>
    </source>
</evidence>
<dbReference type="InterPro" id="IPR013702">
    <property type="entry name" value="FIST_domain_N"/>
</dbReference>
<dbReference type="Gene3D" id="3.30.565.10">
    <property type="entry name" value="Histidine kinase-like ATPase, C-terminal domain"/>
    <property type="match status" value="1"/>
</dbReference>